<keyword evidence="7" id="KW-0406">Ion transport</keyword>
<keyword evidence="5 9" id="KW-0812">Transmembrane</keyword>
<evidence type="ECO:0000256" key="6">
    <source>
        <dbReference type="ARBA" id="ARBA00022989"/>
    </source>
</evidence>
<feature type="transmembrane region" description="Helical" evidence="9">
    <location>
        <begin position="46"/>
        <end position="64"/>
    </location>
</feature>
<accession>A0ABQ2QQC1</accession>
<keyword evidence="3" id="KW-0813">Transport</keyword>
<dbReference type="Proteomes" id="UP000654004">
    <property type="component" value="Unassembled WGS sequence"/>
</dbReference>
<dbReference type="Gene3D" id="1.20.1530.20">
    <property type="match status" value="1"/>
</dbReference>
<evidence type="ECO:0000256" key="2">
    <source>
        <dbReference type="ARBA" id="ARBA00005551"/>
    </source>
</evidence>
<keyword evidence="12" id="KW-1185">Reference proteome</keyword>
<feature type="transmembrane region" description="Helical" evidence="9">
    <location>
        <begin position="273"/>
        <end position="294"/>
    </location>
</feature>
<dbReference type="PANTHER" id="PTHR42751">
    <property type="entry name" value="SODIUM/HYDROGEN EXCHANGER FAMILY/TRKA DOMAIN PROTEIN"/>
    <property type="match status" value="1"/>
</dbReference>
<keyword evidence="4" id="KW-0050">Antiport</keyword>
<name>A0ABQ2QQC1_9GAMM</name>
<feature type="domain" description="RCK N-terminal" evidence="10">
    <location>
        <begin position="387"/>
        <end position="520"/>
    </location>
</feature>
<evidence type="ECO:0000256" key="4">
    <source>
        <dbReference type="ARBA" id="ARBA00022449"/>
    </source>
</evidence>
<dbReference type="PROSITE" id="PS51201">
    <property type="entry name" value="RCK_N"/>
    <property type="match status" value="1"/>
</dbReference>
<feature type="transmembrane region" description="Helical" evidence="9">
    <location>
        <begin position="306"/>
        <end position="329"/>
    </location>
</feature>
<feature type="transmembrane region" description="Helical" evidence="9">
    <location>
        <begin position="76"/>
        <end position="103"/>
    </location>
</feature>
<evidence type="ECO:0000256" key="9">
    <source>
        <dbReference type="SAM" id="Phobius"/>
    </source>
</evidence>
<comment type="similarity">
    <text evidence="2">Belongs to the monovalent cation:proton antiporter 2 (CPA2) transporter (TC 2.A.37) family.</text>
</comment>
<gene>
    <name evidence="11" type="ORF">GCM10009410_23100</name>
</gene>
<organism evidence="11 12">
    <name type="scientific">Shewanella ulleungensis</name>
    <dbReference type="NCBI Taxonomy" id="2282699"/>
    <lineage>
        <taxon>Bacteria</taxon>
        <taxon>Pseudomonadati</taxon>
        <taxon>Pseudomonadota</taxon>
        <taxon>Gammaproteobacteria</taxon>
        <taxon>Alteromonadales</taxon>
        <taxon>Shewanellaceae</taxon>
        <taxon>Shewanella</taxon>
    </lineage>
</organism>
<dbReference type="InterPro" id="IPR003148">
    <property type="entry name" value="RCK_N"/>
</dbReference>
<evidence type="ECO:0000256" key="1">
    <source>
        <dbReference type="ARBA" id="ARBA00004141"/>
    </source>
</evidence>
<dbReference type="Pfam" id="PF00999">
    <property type="entry name" value="Na_H_Exchanger"/>
    <property type="match status" value="1"/>
</dbReference>
<sequence length="564" mass="61880">MEPAILIITLLCGMLVSRVGLPPLIGYLAAGFVLFTFGIEDSSLPILQQLADLGVTLLLFSIGLKLDLKSLFKAEVWAGSSLHLIGSILFFVPILKLLGFLGIEQLDGFSINQLMLVSFALSFSSTVFAVKVLEDSGDMQSLYGRVAIGILIMQDIFAVIFLTISKGNIPSVWAFGLLLLPLVRPLIYKIFDRVGHGEMLVLFGLVMALVVGAWLFEAVGLKPDLGALIIGILLAGHAKSSELAKSIYFFKELFLVAFFLTIGLNGLPTLADIGLAAILVALVPVKIMMFLYLLTRFKLRSRTSLLASFNLGNYSEFGLIVAAVAAHKGWLPPEWLIIIAVALSISFLFAAPLNNSVSNIYQRYQARLSKLERHPLHPEDRQIRIGNPRFLILGMGRIGSGAYDELRAKYTGEILGIEHKQELVDFHRNEGRNVVQGDASDTDFWEKLERAPHLELVLLAMPHHVGNLFAVEQLQKMNYEGKISAIVQYAEDGQALKESGVHTVYNLYEAAGAGFVDHVIHELLDSPPEIVPEYAAANMVDNVAENVVETDNIDVEAQQVKSPS</sequence>
<evidence type="ECO:0000256" key="3">
    <source>
        <dbReference type="ARBA" id="ARBA00022448"/>
    </source>
</evidence>
<feature type="transmembrane region" description="Helical" evidence="9">
    <location>
        <begin position="335"/>
        <end position="353"/>
    </location>
</feature>
<dbReference type="Gene3D" id="3.40.50.720">
    <property type="entry name" value="NAD(P)-binding Rossmann-like Domain"/>
    <property type="match status" value="1"/>
</dbReference>
<dbReference type="SUPFAM" id="SSF51735">
    <property type="entry name" value="NAD(P)-binding Rossmann-fold domains"/>
    <property type="match status" value="1"/>
</dbReference>
<proteinExistence type="inferred from homology"/>
<evidence type="ECO:0000256" key="7">
    <source>
        <dbReference type="ARBA" id="ARBA00023065"/>
    </source>
</evidence>
<dbReference type="RefSeq" id="WP_229777086.1">
    <property type="nucleotide sequence ID" value="NZ_BMQW01000005.1"/>
</dbReference>
<evidence type="ECO:0000256" key="8">
    <source>
        <dbReference type="ARBA" id="ARBA00023136"/>
    </source>
</evidence>
<evidence type="ECO:0000256" key="5">
    <source>
        <dbReference type="ARBA" id="ARBA00022692"/>
    </source>
</evidence>
<reference evidence="12" key="1">
    <citation type="journal article" date="2019" name="Int. J. Syst. Evol. Microbiol.">
        <title>The Global Catalogue of Microorganisms (GCM) 10K type strain sequencing project: providing services to taxonomists for standard genome sequencing and annotation.</title>
        <authorList>
            <consortium name="The Broad Institute Genomics Platform"/>
            <consortium name="The Broad Institute Genome Sequencing Center for Infectious Disease"/>
            <person name="Wu L."/>
            <person name="Ma J."/>
        </authorList>
    </citation>
    <scope>NUCLEOTIDE SEQUENCE [LARGE SCALE GENOMIC DNA]</scope>
    <source>
        <strain evidence="12">JCM 32305</strain>
    </source>
</reference>
<dbReference type="InterPro" id="IPR006153">
    <property type="entry name" value="Cation/H_exchanger_TM"/>
</dbReference>
<feature type="transmembrane region" description="Helical" evidence="9">
    <location>
        <begin position="199"/>
        <end position="219"/>
    </location>
</feature>
<dbReference type="PANTHER" id="PTHR42751:SF1">
    <property type="entry name" value="CATION_PROTON ANTIPORTER YBAL-RELATED"/>
    <property type="match status" value="1"/>
</dbReference>
<keyword evidence="6 9" id="KW-1133">Transmembrane helix</keyword>
<dbReference type="InterPro" id="IPR036291">
    <property type="entry name" value="NAD(P)-bd_dom_sf"/>
</dbReference>
<comment type="caution">
    <text evidence="11">The sequence shown here is derived from an EMBL/GenBank/DDBJ whole genome shotgun (WGS) entry which is preliminary data.</text>
</comment>
<feature type="transmembrane region" description="Helical" evidence="9">
    <location>
        <begin position="170"/>
        <end position="187"/>
    </location>
</feature>
<keyword evidence="8 9" id="KW-0472">Membrane</keyword>
<dbReference type="InterPro" id="IPR038770">
    <property type="entry name" value="Na+/solute_symporter_sf"/>
</dbReference>
<dbReference type="EMBL" id="BMQW01000005">
    <property type="protein sequence ID" value="GGP88522.1"/>
    <property type="molecule type" value="Genomic_DNA"/>
</dbReference>
<evidence type="ECO:0000259" key="10">
    <source>
        <dbReference type="PROSITE" id="PS51201"/>
    </source>
</evidence>
<feature type="transmembrane region" description="Helical" evidence="9">
    <location>
        <begin position="142"/>
        <end position="164"/>
    </location>
</feature>
<protein>
    <submittedName>
        <fullName evidence="11">Potassium transporter Kef</fullName>
    </submittedName>
</protein>
<evidence type="ECO:0000313" key="11">
    <source>
        <dbReference type="EMBL" id="GGP88522.1"/>
    </source>
</evidence>
<comment type="subcellular location">
    <subcellularLocation>
        <location evidence="1">Membrane</location>
        <topology evidence="1">Multi-pass membrane protein</topology>
    </subcellularLocation>
</comment>
<feature type="transmembrane region" description="Helical" evidence="9">
    <location>
        <begin position="109"/>
        <end position="130"/>
    </location>
</feature>
<dbReference type="Pfam" id="PF02254">
    <property type="entry name" value="TrkA_N"/>
    <property type="match status" value="1"/>
</dbReference>
<evidence type="ECO:0000313" key="12">
    <source>
        <dbReference type="Proteomes" id="UP000654004"/>
    </source>
</evidence>